<dbReference type="EMBL" id="FOEN01000011">
    <property type="protein sequence ID" value="SEQ45101.1"/>
    <property type="molecule type" value="Genomic_DNA"/>
</dbReference>
<protein>
    <submittedName>
        <fullName evidence="1">Uncharacterized protein</fullName>
    </submittedName>
</protein>
<proteinExistence type="predicted"/>
<keyword evidence="2" id="KW-1185">Reference proteome</keyword>
<evidence type="ECO:0000313" key="2">
    <source>
        <dbReference type="Proteomes" id="UP000198833"/>
    </source>
</evidence>
<sequence>MITLLQFFYALNFAKSDLHRAKEKLGSKNLLRFKARKSAEKFLNVRTGRGLVLSCLVER</sequence>
<reference evidence="1 2" key="1">
    <citation type="submission" date="2016-10" db="EMBL/GenBank/DDBJ databases">
        <authorList>
            <person name="de Groot N.N."/>
        </authorList>
    </citation>
    <scope>NUCLEOTIDE SEQUENCE [LARGE SCALE GENOMIC DNA]</scope>
    <source>
        <strain evidence="1 2">DSM 15695</strain>
    </source>
</reference>
<accession>A0A1H9G4X5</accession>
<evidence type="ECO:0000313" key="1">
    <source>
        <dbReference type="EMBL" id="SEQ45101.1"/>
    </source>
</evidence>
<gene>
    <name evidence="1" type="ORF">SAMN04488558_11133</name>
</gene>
<organism evidence="1 2">
    <name type="scientific">Ignavigranum ruoffiae</name>
    <dbReference type="NCBI Taxonomy" id="89093"/>
    <lineage>
        <taxon>Bacteria</taxon>
        <taxon>Bacillati</taxon>
        <taxon>Bacillota</taxon>
        <taxon>Bacilli</taxon>
        <taxon>Lactobacillales</taxon>
        <taxon>Aerococcaceae</taxon>
        <taxon>Ignavigranum</taxon>
    </lineage>
</organism>
<name>A0A1H9G4X5_9LACT</name>
<dbReference type="AlphaFoldDB" id="A0A1H9G4X5"/>
<dbReference type="Proteomes" id="UP000198833">
    <property type="component" value="Unassembled WGS sequence"/>
</dbReference>